<organism evidence="9 10">
    <name type="scientific">Trapa incisa</name>
    <dbReference type="NCBI Taxonomy" id="236973"/>
    <lineage>
        <taxon>Eukaryota</taxon>
        <taxon>Viridiplantae</taxon>
        <taxon>Streptophyta</taxon>
        <taxon>Embryophyta</taxon>
        <taxon>Tracheophyta</taxon>
        <taxon>Spermatophyta</taxon>
        <taxon>Magnoliopsida</taxon>
        <taxon>eudicotyledons</taxon>
        <taxon>Gunneridae</taxon>
        <taxon>Pentapetalae</taxon>
        <taxon>rosids</taxon>
        <taxon>malvids</taxon>
        <taxon>Myrtales</taxon>
        <taxon>Lythraceae</taxon>
        <taxon>Trapa</taxon>
    </lineage>
</organism>
<dbReference type="PANTHER" id="PTHR33228:SF49">
    <property type="entry name" value="PROTEIN GLUTAMINE DUMPER 5"/>
    <property type="match status" value="1"/>
</dbReference>
<keyword evidence="5" id="KW-0029">Amino-acid transport</keyword>
<protein>
    <submittedName>
        <fullName evidence="9">Uncharacterized protein</fullName>
    </submittedName>
</protein>
<dbReference type="AlphaFoldDB" id="A0AAN7Q989"/>
<evidence type="ECO:0000313" key="10">
    <source>
        <dbReference type="Proteomes" id="UP001345219"/>
    </source>
</evidence>
<reference evidence="9 10" key="1">
    <citation type="journal article" date="2023" name="Hortic Res">
        <title>Pangenome of water caltrop reveals structural variations and asymmetric subgenome divergence after allopolyploidization.</title>
        <authorList>
            <person name="Zhang X."/>
            <person name="Chen Y."/>
            <person name="Wang L."/>
            <person name="Yuan Y."/>
            <person name="Fang M."/>
            <person name="Shi L."/>
            <person name="Lu R."/>
            <person name="Comes H.P."/>
            <person name="Ma Y."/>
            <person name="Chen Y."/>
            <person name="Huang G."/>
            <person name="Zhou Y."/>
            <person name="Zheng Z."/>
            <person name="Qiu Y."/>
        </authorList>
    </citation>
    <scope>NUCLEOTIDE SEQUENCE [LARGE SCALE GENOMIC DNA]</scope>
    <source>
        <tissue evidence="9">Roots</tissue>
    </source>
</reference>
<comment type="subcellular location">
    <subcellularLocation>
        <location evidence="1">Membrane</location>
        <topology evidence="1">Single-pass membrane protein</topology>
    </subcellularLocation>
</comment>
<dbReference type="PANTHER" id="PTHR33228">
    <property type="entry name" value="PROTEIN GLUTAMINE DUMPER 4-RELATED"/>
    <property type="match status" value="1"/>
</dbReference>
<evidence type="ECO:0000256" key="2">
    <source>
        <dbReference type="ARBA" id="ARBA00009977"/>
    </source>
</evidence>
<proteinExistence type="inferred from homology"/>
<accession>A0AAN7Q989</accession>
<keyword evidence="3" id="KW-0813">Transport</keyword>
<dbReference type="InterPro" id="IPR040359">
    <property type="entry name" value="GDU"/>
</dbReference>
<evidence type="ECO:0000256" key="5">
    <source>
        <dbReference type="ARBA" id="ARBA00022970"/>
    </source>
</evidence>
<name>A0AAN7Q989_9MYRT</name>
<dbReference type="GO" id="GO:0016020">
    <property type="term" value="C:membrane"/>
    <property type="evidence" value="ECO:0007669"/>
    <property type="project" value="UniProtKB-SubCell"/>
</dbReference>
<evidence type="ECO:0000256" key="6">
    <source>
        <dbReference type="ARBA" id="ARBA00022989"/>
    </source>
</evidence>
<comment type="similarity">
    <text evidence="2">Belongs to the GLUTAMINE DUMPER 1 (TC 9.B.60) family.</text>
</comment>
<keyword evidence="6 8" id="KW-1133">Transmembrane helix</keyword>
<evidence type="ECO:0000256" key="4">
    <source>
        <dbReference type="ARBA" id="ARBA00022692"/>
    </source>
</evidence>
<gene>
    <name evidence="9" type="ORF">SAY87_029765</name>
</gene>
<evidence type="ECO:0000256" key="3">
    <source>
        <dbReference type="ARBA" id="ARBA00022448"/>
    </source>
</evidence>
<evidence type="ECO:0000256" key="7">
    <source>
        <dbReference type="ARBA" id="ARBA00023136"/>
    </source>
</evidence>
<dbReference type="GO" id="GO:0080143">
    <property type="term" value="P:regulation of amino acid export"/>
    <property type="evidence" value="ECO:0007669"/>
    <property type="project" value="InterPro"/>
</dbReference>
<evidence type="ECO:0000313" key="9">
    <source>
        <dbReference type="EMBL" id="KAK4761881.1"/>
    </source>
</evidence>
<comment type="caution">
    <text evidence="9">The sequence shown here is derived from an EMBL/GenBank/DDBJ whole genome shotgun (WGS) entry which is preliminary data.</text>
</comment>
<feature type="transmembrane region" description="Helical" evidence="8">
    <location>
        <begin position="46"/>
        <end position="69"/>
    </location>
</feature>
<evidence type="ECO:0000256" key="8">
    <source>
        <dbReference type="SAM" id="Phobius"/>
    </source>
</evidence>
<dbReference type="EMBL" id="JAXIOK010000009">
    <property type="protein sequence ID" value="KAK4761881.1"/>
    <property type="molecule type" value="Genomic_DNA"/>
</dbReference>
<sequence length="164" mass="17481">MGLLDETSNCAPAWSSLPPSAAAAAAPALKVALVAVDQRSLWHSPVLYLFGGLAALLGLVSFALLILACSYWKLSEDPSGEEDVEKGATERGKEVMSVYNEKILVIMAGDKRPTYLASPAAPSFSCEREKEKKSEGQQIINKGMESSENVDDWIGNASYGTAGR</sequence>
<evidence type="ECO:0000256" key="1">
    <source>
        <dbReference type="ARBA" id="ARBA00004167"/>
    </source>
</evidence>
<keyword evidence="10" id="KW-1185">Reference proteome</keyword>
<dbReference type="GO" id="GO:0006865">
    <property type="term" value="P:amino acid transport"/>
    <property type="evidence" value="ECO:0007669"/>
    <property type="project" value="UniProtKB-KW"/>
</dbReference>
<keyword evidence="7 8" id="KW-0472">Membrane</keyword>
<keyword evidence="4 8" id="KW-0812">Transmembrane</keyword>
<dbReference type="Proteomes" id="UP001345219">
    <property type="component" value="Chromosome 23"/>
</dbReference>